<evidence type="ECO:0000313" key="1">
    <source>
        <dbReference type="EMBL" id="KAK7058115.1"/>
    </source>
</evidence>
<protein>
    <submittedName>
        <fullName evidence="1">Uncharacterized protein</fullName>
    </submittedName>
</protein>
<sequence>MILLRRSNSAGTILAGLELTRPNQPFFLSTTTFPHFTSHTFPSLPSNFSKLFSSLDPAVDALTICIVVPRTGLTTTALLRRHYVSTSREPRDFSRAAQRRYCVDTTYRLPASGTSGLSRRQANPAPGFSSSETCRLRGNDFCLTSVRAGESRFAAASTQLQQTSIFRRPPSHFFSIKISPLRGPLPHHDPAKIKIRFLSVRRATPASGEFLPSSSSCSLADSKPLSNFLPAVPGPIITLNADTSFRKFEISRSRERSFELSGFQIFFFALRGAHTRRLKTARNLKSVKSTNPKKFSSLRGLFDRFFLPLRAPSHSSFQFLQLFCCVNSDSRTRYEDLDAGFKFTRDPRLTISVDPEP</sequence>
<comment type="caution">
    <text evidence="1">The sequence shown here is derived from an EMBL/GenBank/DDBJ whole genome shotgun (WGS) entry which is preliminary data.</text>
</comment>
<dbReference type="AlphaFoldDB" id="A0AAW0E2Y0"/>
<organism evidence="1 2">
    <name type="scientific">Favolaschia claudopus</name>
    <dbReference type="NCBI Taxonomy" id="2862362"/>
    <lineage>
        <taxon>Eukaryota</taxon>
        <taxon>Fungi</taxon>
        <taxon>Dikarya</taxon>
        <taxon>Basidiomycota</taxon>
        <taxon>Agaricomycotina</taxon>
        <taxon>Agaricomycetes</taxon>
        <taxon>Agaricomycetidae</taxon>
        <taxon>Agaricales</taxon>
        <taxon>Marasmiineae</taxon>
        <taxon>Mycenaceae</taxon>
        <taxon>Favolaschia</taxon>
    </lineage>
</organism>
<name>A0AAW0E2Y0_9AGAR</name>
<accession>A0AAW0E2Y0</accession>
<proteinExistence type="predicted"/>
<dbReference type="EMBL" id="JAWWNJ010000004">
    <property type="protein sequence ID" value="KAK7058115.1"/>
    <property type="molecule type" value="Genomic_DNA"/>
</dbReference>
<reference evidence="1 2" key="1">
    <citation type="journal article" date="2024" name="J Genomics">
        <title>Draft genome sequencing and assembly of Favolaschia claudopus CIRM-BRFM 2984 isolated from oak limbs.</title>
        <authorList>
            <person name="Navarro D."/>
            <person name="Drula E."/>
            <person name="Chaduli D."/>
            <person name="Cazenave R."/>
            <person name="Ahrendt S."/>
            <person name="Wang J."/>
            <person name="Lipzen A."/>
            <person name="Daum C."/>
            <person name="Barry K."/>
            <person name="Grigoriev I.V."/>
            <person name="Favel A."/>
            <person name="Rosso M.N."/>
            <person name="Martin F."/>
        </authorList>
    </citation>
    <scope>NUCLEOTIDE SEQUENCE [LARGE SCALE GENOMIC DNA]</scope>
    <source>
        <strain evidence="1 2">CIRM-BRFM 2984</strain>
    </source>
</reference>
<keyword evidence="2" id="KW-1185">Reference proteome</keyword>
<dbReference type="Proteomes" id="UP001362999">
    <property type="component" value="Unassembled WGS sequence"/>
</dbReference>
<gene>
    <name evidence="1" type="ORF">R3P38DRAFT_3342200</name>
</gene>
<evidence type="ECO:0000313" key="2">
    <source>
        <dbReference type="Proteomes" id="UP001362999"/>
    </source>
</evidence>